<comment type="caution">
    <text evidence="2">The sequence shown here is derived from an EMBL/GenBank/DDBJ whole genome shotgun (WGS) entry which is preliminary data.</text>
</comment>
<feature type="domain" description="AMP-dependent synthetase/ligase" evidence="1">
    <location>
        <begin position="2"/>
        <end position="349"/>
    </location>
</feature>
<dbReference type="Pfam" id="PF00501">
    <property type="entry name" value="AMP-binding"/>
    <property type="match status" value="1"/>
</dbReference>
<dbReference type="PROSITE" id="PS00455">
    <property type="entry name" value="AMP_BINDING"/>
    <property type="match status" value="1"/>
</dbReference>
<dbReference type="Gene3D" id="2.30.38.10">
    <property type="entry name" value="Luciferase, Domain 3"/>
    <property type="match status" value="1"/>
</dbReference>
<dbReference type="InterPro" id="IPR020845">
    <property type="entry name" value="AMP-binding_CS"/>
</dbReference>
<dbReference type="InterPro" id="IPR000873">
    <property type="entry name" value="AMP-dep_synth/lig_dom"/>
</dbReference>
<evidence type="ECO:0000259" key="1">
    <source>
        <dbReference type="Pfam" id="PF00501"/>
    </source>
</evidence>
<name>A0ABW3E4B5_9ACTN</name>
<dbReference type="Proteomes" id="UP001597024">
    <property type="component" value="Unassembled WGS sequence"/>
</dbReference>
<dbReference type="PANTHER" id="PTHR45527:SF1">
    <property type="entry name" value="FATTY ACID SYNTHASE"/>
    <property type="match status" value="1"/>
</dbReference>
<sequence length="363" mass="38845">MRQHPDRIAITEPNGTTLTYTQLNTAANQLAHTLNTRGVKPGDLVGLHLTHSATYITALLAVLKAGAGYVPLEPGLPTARLTLMATEPHVAAVITTPAHPWTPTDLPTPIPVLDLQTDAPAIAAHPGTDPTHPADPERVFYIPYTSGSTGRPKGTLVPHRAINGFFTDVTYTTWGEDAVTLLHCALSWDGNLVEILPPLLTGGRIVVHTGPDRDPLSVAETARAHQVTHLFLPTVAFNTIITTNPHLLAGVRHLMFGGEAVTVRHVRTALTELPDTRLIHCYGPSECTVFATAHPVTPADLDRPTIPIGTPIGDRRIHLIDPTTGQAITQPGHTGEICISGPSLAHGYLNRPTLTATHFRPNP</sequence>
<gene>
    <name evidence="2" type="ORF">ACFQ08_35670</name>
</gene>
<dbReference type="EMBL" id="JBHTHX010002097">
    <property type="protein sequence ID" value="MFD0889911.1"/>
    <property type="molecule type" value="Genomic_DNA"/>
</dbReference>
<proteinExistence type="predicted"/>
<dbReference type="Gene3D" id="3.40.50.980">
    <property type="match status" value="2"/>
</dbReference>
<evidence type="ECO:0000313" key="3">
    <source>
        <dbReference type="Proteomes" id="UP001597024"/>
    </source>
</evidence>
<organism evidence="2 3">
    <name type="scientific">Streptosporangium algeriense</name>
    <dbReference type="NCBI Taxonomy" id="1682748"/>
    <lineage>
        <taxon>Bacteria</taxon>
        <taxon>Bacillati</taxon>
        <taxon>Actinomycetota</taxon>
        <taxon>Actinomycetes</taxon>
        <taxon>Streptosporangiales</taxon>
        <taxon>Streptosporangiaceae</taxon>
        <taxon>Streptosporangium</taxon>
    </lineage>
</organism>
<dbReference type="SUPFAM" id="SSF56801">
    <property type="entry name" value="Acetyl-CoA synthetase-like"/>
    <property type="match status" value="1"/>
</dbReference>
<protein>
    <submittedName>
        <fullName evidence="2">AMP-binding protein</fullName>
    </submittedName>
</protein>
<reference evidence="3" key="1">
    <citation type="journal article" date="2019" name="Int. J. Syst. Evol. Microbiol.">
        <title>The Global Catalogue of Microorganisms (GCM) 10K type strain sequencing project: providing services to taxonomists for standard genome sequencing and annotation.</title>
        <authorList>
            <consortium name="The Broad Institute Genomics Platform"/>
            <consortium name="The Broad Institute Genome Sequencing Center for Infectious Disease"/>
            <person name="Wu L."/>
            <person name="Ma J."/>
        </authorList>
    </citation>
    <scope>NUCLEOTIDE SEQUENCE [LARGE SCALE GENOMIC DNA]</scope>
    <source>
        <strain evidence="3">CCUG 62974</strain>
    </source>
</reference>
<keyword evidence="3" id="KW-1185">Reference proteome</keyword>
<accession>A0ABW3E4B5</accession>
<feature type="non-terminal residue" evidence="2">
    <location>
        <position position="363"/>
    </location>
</feature>
<evidence type="ECO:0000313" key="2">
    <source>
        <dbReference type="EMBL" id="MFD0889911.1"/>
    </source>
</evidence>
<dbReference type="PANTHER" id="PTHR45527">
    <property type="entry name" value="NONRIBOSOMAL PEPTIDE SYNTHETASE"/>
    <property type="match status" value="1"/>
</dbReference>